<dbReference type="InterPro" id="IPR000792">
    <property type="entry name" value="Tscrpt_reg_LuxR_C"/>
</dbReference>
<keyword evidence="6" id="KW-1185">Reference proteome</keyword>
<dbReference type="InterPro" id="IPR011006">
    <property type="entry name" value="CheY-like_superfamily"/>
</dbReference>
<dbReference type="SMART" id="SM00421">
    <property type="entry name" value="HTH_LUXR"/>
    <property type="match status" value="1"/>
</dbReference>
<dbReference type="CDD" id="cd06170">
    <property type="entry name" value="LuxR_C_like"/>
    <property type="match status" value="1"/>
</dbReference>
<sequence>MPSFEQEEITMTMIYITHKEATVKAGISAMLAANCDLPLVSLDQSQLSCSARGTLITDYDHGMQIAGKRRAACDQALKIIVVTNRTREWDIRNAVDGGIHGILTQDCDAGELAEAILQLQSEALFLSRCISGRARAAMRREKLTSREHQVLHSLGKGLCNKSIARTLGIAEVTVKIHLGNLMIKLGASTRTQAIVIANVLGLLEFDPEMVNGSHDGSTRWMTSREKAAGENLRMAGYFNDIPSPA</sequence>
<dbReference type="PRINTS" id="PR00038">
    <property type="entry name" value="HTHLUXR"/>
</dbReference>
<feature type="domain" description="HTH luxR-type" evidence="4">
    <location>
        <begin position="136"/>
        <end position="201"/>
    </location>
</feature>
<dbReference type="PROSITE" id="PS00622">
    <property type="entry name" value="HTH_LUXR_1"/>
    <property type="match status" value="1"/>
</dbReference>
<evidence type="ECO:0000256" key="2">
    <source>
        <dbReference type="ARBA" id="ARBA00023125"/>
    </source>
</evidence>
<dbReference type="GO" id="GO:0006355">
    <property type="term" value="P:regulation of DNA-templated transcription"/>
    <property type="evidence" value="ECO:0007669"/>
    <property type="project" value="InterPro"/>
</dbReference>
<dbReference type="GO" id="GO:0003677">
    <property type="term" value="F:DNA binding"/>
    <property type="evidence" value="ECO:0007669"/>
    <property type="project" value="UniProtKB-KW"/>
</dbReference>
<comment type="caution">
    <text evidence="5">The sequence shown here is derived from an EMBL/GenBank/DDBJ whole genome shotgun (WGS) entry which is preliminary data.</text>
</comment>
<dbReference type="AlphaFoldDB" id="A0A6I3XQQ7"/>
<dbReference type="OrthoDB" id="9129394at2"/>
<proteinExistence type="predicted"/>
<dbReference type="PANTHER" id="PTHR44688:SF16">
    <property type="entry name" value="DNA-BINDING TRANSCRIPTIONAL ACTIVATOR DEVR_DOSR"/>
    <property type="match status" value="1"/>
</dbReference>
<keyword evidence="3" id="KW-0804">Transcription</keyword>
<evidence type="ECO:0000256" key="1">
    <source>
        <dbReference type="ARBA" id="ARBA00023015"/>
    </source>
</evidence>
<dbReference type="Proteomes" id="UP000431684">
    <property type="component" value="Unassembled WGS sequence"/>
</dbReference>
<reference evidence="5 6" key="1">
    <citation type="submission" date="2019-11" db="EMBL/GenBank/DDBJ databases">
        <title>Draft Genome Sequences of Six Type Strains of the Genus Massilia.</title>
        <authorList>
            <person name="Miess H."/>
            <person name="Frediansyah A."/>
            <person name="Goeker M."/>
            <person name="Gross H."/>
        </authorList>
    </citation>
    <scope>NUCLEOTIDE SEQUENCE [LARGE SCALE GENOMIC DNA]</scope>
    <source>
        <strain evidence="5 6">DSM 17513</strain>
    </source>
</reference>
<keyword evidence="1" id="KW-0805">Transcription regulation</keyword>
<dbReference type="PROSITE" id="PS50043">
    <property type="entry name" value="HTH_LUXR_2"/>
    <property type="match status" value="1"/>
</dbReference>
<evidence type="ECO:0000259" key="4">
    <source>
        <dbReference type="PROSITE" id="PS50043"/>
    </source>
</evidence>
<dbReference type="SUPFAM" id="SSF52172">
    <property type="entry name" value="CheY-like"/>
    <property type="match status" value="1"/>
</dbReference>
<evidence type="ECO:0000313" key="6">
    <source>
        <dbReference type="Proteomes" id="UP000431684"/>
    </source>
</evidence>
<organism evidence="5 6">
    <name type="scientific">Pseudoduganella dura</name>
    <dbReference type="NCBI Taxonomy" id="321982"/>
    <lineage>
        <taxon>Bacteria</taxon>
        <taxon>Pseudomonadati</taxon>
        <taxon>Pseudomonadota</taxon>
        <taxon>Betaproteobacteria</taxon>
        <taxon>Burkholderiales</taxon>
        <taxon>Oxalobacteraceae</taxon>
        <taxon>Telluria group</taxon>
        <taxon>Pseudoduganella</taxon>
    </lineage>
</organism>
<dbReference type="Gene3D" id="3.40.50.2300">
    <property type="match status" value="1"/>
</dbReference>
<evidence type="ECO:0000256" key="3">
    <source>
        <dbReference type="ARBA" id="ARBA00023163"/>
    </source>
</evidence>
<dbReference type="InterPro" id="IPR016032">
    <property type="entry name" value="Sig_transdc_resp-reg_C-effctor"/>
</dbReference>
<evidence type="ECO:0000313" key="5">
    <source>
        <dbReference type="EMBL" id="MUI14115.1"/>
    </source>
</evidence>
<dbReference type="EMBL" id="WNWM01000002">
    <property type="protein sequence ID" value="MUI14115.1"/>
    <property type="molecule type" value="Genomic_DNA"/>
</dbReference>
<gene>
    <name evidence="5" type="ORF">GJV26_16860</name>
</gene>
<dbReference type="PANTHER" id="PTHR44688">
    <property type="entry name" value="DNA-BINDING TRANSCRIPTIONAL ACTIVATOR DEVR_DOSR"/>
    <property type="match status" value="1"/>
</dbReference>
<keyword evidence="2" id="KW-0238">DNA-binding</keyword>
<protein>
    <recommendedName>
        <fullName evidence="4">HTH luxR-type domain-containing protein</fullName>
    </recommendedName>
</protein>
<dbReference type="SUPFAM" id="SSF46894">
    <property type="entry name" value="C-terminal effector domain of the bipartite response regulators"/>
    <property type="match status" value="1"/>
</dbReference>
<accession>A0A6I3XQQ7</accession>
<name>A0A6I3XQQ7_9BURK</name>
<dbReference type="Pfam" id="PF00196">
    <property type="entry name" value="GerE"/>
    <property type="match status" value="1"/>
</dbReference>